<dbReference type="PROSITE" id="PS51257">
    <property type="entry name" value="PROKAR_LIPOPROTEIN"/>
    <property type="match status" value="1"/>
</dbReference>
<evidence type="ECO:0000313" key="1">
    <source>
        <dbReference type="EMBL" id="RDB54476.1"/>
    </source>
</evidence>
<dbReference type="Pfam" id="PF04463">
    <property type="entry name" value="2-thiour_desulf"/>
    <property type="match status" value="1"/>
</dbReference>
<dbReference type="InterPro" id="IPR007553">
    <property type="entry name" value="2-thiour_desulf"/>
</dbReference>
<dbReference type="Proteomes" id="UP000253792">
    <property type="component" value="Unassembled WGS sequence"/>
</dbReference>
<comment type="caution">
    <text evidence="1">The sequence shown here is derived from an EMBL/GenBank/DDBJ whole genome shotgun (WGS) entry which is preliminary data.</text>
</comment>
<reference evidence="1 2" key="1">
    <citation type="journal article" date="2018" name="Elife">
        <title>Discovery and characterization of a prevalent human gut bacterial enzyme sufficient for the inactivation of a family of plant toxins.</title>
        <authorList>
            <person name="Koppel N."/>
            <person name="Bisanz J.E."/>
            <person name="Pandelia M.E."/>
            <person name="Turnbaugh P.J."/>
            <person name="Balskus E.P."/>
        </authorList>
    </citation>
    <scope>NUCLEOTIDE SEQUENCE [LARGE SCALE GENOMIC DNA]</scope>
    <source>
        <strain evidence="2">anaerobia AP69FAA</strain>
    </source>
</reference>
<organism evidence="1 2">
    <name type="scientific">Senegalimassilia anaerobia</name>
    <dbReference type="NCBI Taxonomy" id="1473216"/>
    <lineage>
        <taxon>Bacteria</taxon>
        <taxon>Bacillati</taxon>
        <taxon>Actinomycetota</taxon>
        <taxon>Coriobacteriia</taxon>
        <taxon>Coriobacteriales</taxon>
        <taxon>Coriobacteriaceae</taxon>
        <taxon>Senegalimassilia</taxon>
    </lineage>
</organism>
<keyword evidence="2" id="KW-1185">Reference proteome</keyword>
<accession>A0A369L8G3</accession>
<proteinExistence type="predicted"/>
<dbReference type="PANTHER" id="PTHR30087">
    <property type="entry name" value="INNER MEMBRANE PROTEIN"/>
    <property type="match status" value="1"/>
</dbReference>
<name>A0A369L8G3_9ACTN</name>
<gene>
    <name evidence="1" type="ORF">C1880_09075</name>
</gene>
<sequence length="162" mass="16921">MEKTPNTSPAIAVSACLLGRPCRYDGSSKPSDAVMQLGRCYKLVPICPEVTGGLPVPHPPCEIVAGSRPVRVMDANGSDVTQAFHLGASRCLEQLRDADCRVAVLKSKSPSCGSGAVYDGSFTGALVPGWGVAAQLFRDAGITVLDESQVHRLDVSLGPARS</sequence>
<evidence type="ECO:0000313" key="2">
    <source>
        <dbReference type="Proteomes" id="UP000253792"/>
    </source>
</evidence>
<protein>
    <submittedName>
        <fullName evidence="1">DUF523 domain-containing protein</fullName>
    </submittedName>
</protein>
<dbReference type="AlphaFoldDB" id="A0A369L8G3"/>
<dbReference type="PANTHER" id="PTHR30087:SF1">
    <property type="entry name" value="HYPOTHETICAL CYTOSOLIC PROTEIN"/>
    <property type="match status" value="1"/>
</dbReference>
<dbReference type="OrthoDB" id="1523230at2"/>
<dbReference type="EMBL" id="PPTP01000009">
    <property type="protein sequence ID" value="RDB54476.1"/>
    <property type="molecule type" value="Genomic_DNA"/>
</dbReference>
<dbReference type="STRING" id="1034345.GCA_000236865_00063"/>